<reference evidence="3" key="1">
    <citation type="submission" date="2021-09" db="EMBL/GenBank/DDBJ databases">
        <title>Network and meta-omics reveal the key degrader and cooperation patterns in an efficient 1,4-dioxane-degrading microbial community.</title>
        <authorList>
            <person name="Dai C."/>
        </authorList>
    </citation>
    <scope>NUCLEOTIDE SEQUENCE</scope>
    <source>
        <strain evidence="3">ZM13</strain>
    </source>
</reference>
<dbReference type="InterPro" id="IPR002823">
    <property type="entry name" value="DUF112_TM"/>
</dbReference>
<dbReference type="KEGG" id="apol:K9D25_06760"/>
<proteinExistence type="predicted"/>
<dbReference type="AlphaFoldDB" id="A0A9E7D7Q0"/>
<feature type="transmembrane region" description="Helical" evidence="1">
    <location>
        <begin position="250"/>
        <end position="275"/>
    </location>
</feature>
<dbReference type="RefSeq" id="WP_244450095.1">
    <property type="nucleotide sequence ID" value="NZ_CP083239.1"/>
</dbReference>
<dbReference type="PANTHER" id="PTHR35342">
    <property type="entry name" value="TRICARBOXYLIC TRANSPORT PROTEIN"/>
    <property type="match status" value="1"/>
</dbReference>
<protein>
    <submittedName>
        <fullName evidence="3">Tripartite tricarboxylate transporter permease</fullName>
    </submittedName>
</protein>
<evidence type="ECO:0000313" key="4">
    <source>
        <dbReference type="Proteomes" id="UP000831684"/>
    </source>
</evidence>
<evidence type="ECO:0000259" key="2">
    <source>
        <dbReference type="Pfam" id="PF01970"/>
    </source>
</evidence>
<keyword evidence="1" id="KW-0812">Transmembrane</keyword>
<accession>A0A9E7D7Q0</accession>
<feature type="transmembrane region" description="Helical" evidence="1">
    <location>
        <begin position="354"/>
        <end position="380"/>
    </location>
</feature>
<dbReference type="Pfam" id="PF01970">
    <property type="entry name" value="TctA"/>
    <property type="match status" value="1"/>
</dbReference>
<dbReference type="EMBL" id="CP083239">
    <property type="protein sequence ID" value="UOK72396.1"/>
    <property type="molecule type" value="Genomic_DNA"/>
</dbReference>
<feature type="transmembrane region" description="Helical" evidence="1">
    <location>
        <begin position="386"/>
        <end position="403"/>
    </location>
</feature>
<evidence type="ECO:0000256" key="1">
    <source>
        <dbReference type="SAM" id="Phobius"/>
    </source>
</evidence>
<feature type="domain" description="DUF112" evidence="2">
    <location>
        <begin position="19"/>
        <end position="434"/>
    </location>
</feature>
<dbReference type="PANTHER" id="PTHR35342:SF5">
    <property type="entry name" value="TRICARBOXYLIC TRANSPORT PROTEIN"/>
    <property type="match status" value="1"/>
</dbReference>
<keyword evidence="1" id="KW-1133">Transmembrane helix</keyword>
<dbReference type="Proteomes" id="UP000831684">
    <property type="component" value="Chromosome"/>
</dbReference>
<feature type="transmembrane region" description="Helical" evidence="1">
    <location>
        <begin position="134"/>
        <end position="156"/>
    </location>
</feature>
<keyword evidence="1" id="KW-0472">Membrane</keyword>
<name>A0A9E7D7Q0_9HYPH</name>
<evidence type="ECO:0000313" key="3">
    <source>
        <dbReference type="EMBL" id="UOK72396.1"/>
    </source>
</evidence>
<organism evidence="3 4">
    <name type="scientific">Ancylobacter polymorphus</name>
    <dbReference type="NCBI Taxonomy" id="223390"/>
    <lineage>
        <taxon>Bacteria</taxon>
        <taxon>Pseudomonadati</taxon>
        <taxon>Pseudomonadota</taxon>
        <taxon>Alphaproteobacteria</taxon>
        <taxon>Hyphomicrobiales</taxon>
        <taxon>Xanthobacteraceae</taxon>
        <taxon>Ancylobacter</taxon>
    </lineage>
</organism>
<feature type="transmembrane region" description="Helical" evidence="1">
    <location>
        <begin position="465"/>
        <end position="482"/>
    </location>
</feature>
<sequence length="498" mass="52409">MTTFWDILHLLTATPLVPVAILGLTWGILGGALPGISASITMALVLPFTYTMDPAMAIALLACVYIGAEYGGSIPAILIRTPGTNSSAATVIDGYELNRQGRAGEALGISLMSGVVGSLFGLAMLALLTEPLSWLALAFRPTSYFALGILGLSVIASMSGDSLLKGLASTVVGLMIATVGTDPISGVTRFTFDVADLLSGVEPVVVMVGLFALTELMSQSGSTSVTQLGNSIRIRLPSWDMMGRLRRSQIIGCILGLFEGLTPGGGGSVAAFMSYNEARRWSKTPEKFGKGSEEGIAAPEAANNTVASTALIPLLSFGIPSSNSTAVLLGGLLMHGLLPGPRLFEQNPQVIDSLYVGSFIAIIAQIGVGVLILPACVWLVNRPRPYRAGFILALILSGLFTLNNSPFDLGLALALGLVGYLMRIARFPVLPMILGVVLGQLVESSYRRSLVLSGGDHHIFLEDPIAVGLLGAALFFIVFSLAREYRDARRTQLQETHS</sequence>
<gene>
    <name evidence="3" type="ORF">K9D25_06760</name>
</gene>
<feature type="transmembrane region" description="Helical" evidence="1">
    <location>
        <begin position="106"/>
        <end position="128"/>
    </location>
</feature>